<accession>A0A8D8PU14</accession>
<organism evidence="2">
    <name type="scientific">Cacopsylla melanoneura</name>
    <dbReference type="NCBI Taxonomy" id="428564"/>
    <lineage>
        <taxon>Eukaryota</taxon>
        <taxon>Metazoa</taxon>
        <taxon>Ecdysozoa</taxon>
        <taxon>Arthropoda</taxon>
        <taxon>Hexapoda</taxon>
        <taxon>Insecta</taxon>
        <taxon>Pterygota</taxon>
        <taxon>Neoptera</taxon>
        <taxon>Paraneoptera</taxon>
        <taxon>Hemiptera</taxon>
        <taxon>Sternorrhyncha</taxon>
        <taxon>Psylloidea</taxon>
        <taxon>Psyllidae</taxon>
        <taxon>Psyllinae</taxon>
        <taxon>Cacopsylla</taxon>
    </lineage>
</organism>
<protein>
    <recommendedName>
        <fullName evidence="3">N-acetyltransferase domain-containing protein</fullName>
    </recommendedName>
</protein>
<evidence type="ECO:0008006" key="3">
    <source>
        <dbReference type="Google" id="ProtNLM"/>
    </source>
</evidence>
<feature type="region of interest" description="Disordered" evidence="1">
    <location>
        <begin position="280"/>
        <end position="300"/>
    </location>
</feature>
<sequence>MFVLRSIGKTTAWRGLLLKGCSENAETHHQIPVVTSHCCCWKRSYTSRLKLETFARMNFQHYEPKDSGLPGILLQRTGPQHLAPIQRLLRGSFFQDEPMVTAFGLAGGATDGEFIDEEAKLVLEQLSVVAIDEASGDIVAAACNRTVVPEELITWPQEIDQIKCRPTQRLARFWYTMSTRPNIFTEFNVPSYFELTFLATTQAARGKGLALILARESLALALESRAPLAVIYCTHIASARIAQKLGMTLIASHKVNDVVTGSVLPSGNSQYSVHAIRLTDSKEMSSPDEPPENERSLAAI</sequence>
<dbReference type="EMBL" id="HBUF01029584">
    <property type="protein sequence ID" value="CAG6614194.1"/>
    <property type="molecule type" value="Transcribed_RNA"/>
</dbReference>
<dbReference type="PANTHER" id="PTHR20905:SF1">
    <property type="entry name" value="AT07410P-RELATED"/>
    <property type="match status" value="1"/>
</dbReference>
<dbReference type="EMBL" id="HBUF01368891">
    <property type="protein sequence ID" value="CAG6725068.1"/>
    <property type="molecule type" value="Transcribed_RNA"/>
</dbReference>
<dbReference type="AlphaFoldDB" id="A0A8D8PU14"/>
<dbReference type="SUPFAM" id="SSF55729">
    <property type="entry name" value="Acyl-CoA N-acyltransferases (Nat)"/>
    <property type="match status" value="1"/>
</dbReference>
<reference evidence="2" key="1">
    <citation type="submission" date="2021-05" db="EMBL/GenBank/DDBJ databases">
        <authorList>
            <person name="Alioto T."/>
            <person name="Alioto T."/>
            <person name="Gomez Garrido J."/>
        </authorList>
    </citation>
    <scope>NUCLEOTIDE SEQUENCE</scope>
</reference>
<proteinExistence type="predicted"/>
<evidence type="ECO:0000313" key="2">
    <source>
        <dbReference type="EMBL" id="CAG6614196.1"/>
    </source>
</evidence>
<dbReference type="EMBL" id="HBUF01029586">
    <property type="protein sequence ID" value="CAG6614196.1"/>
    <property type="molecule type" value="Transcribed_RNA"/>
</dbReference>
<evidence type="ECO:0000256" key="1">
    <source>
        <dbReference type="SAM" id="MobiDB-lite"/>
    </source>
</evidence>
<dbReference type="EMBL" id="HBUF01197217">
    <property type="protein sequence ID" value="CAG6660512.1"/>
    <property type="molecule type" value="Transcribed_RNA"/>
</dbReference>
<dbReference type="InterPro" id="IPR016181">
    <property type="entry name" value="Acyl_CoA_acyltransferase"/>
</dbReference>
<dbReference type="GO" id="GO:0008080">
    <property type="term" value="F:N-acetyltransferase activity"/>
    <property type="evidence" value="ECO:0007669"/>
    <property type="project" value="TreeGrafter"/>
</dbReference>
<name>A0A8D8PU14_9HEMI</name>
<dbReference type="Gene3D" id="3.40.630.30">
    <property type="match status" value="1"/>
</dbReference>
<dbReference type="PANTHER" id="PTHR20905">
    <property type="entry name" value="N-ACETYLTRANSFERASE-RELATED"/>
    <property type="match status" value="1"/>
</dbReference>